<evidence type="ECO:0000313" key="4">
    <source>
        <dbReference type="Proteomes" id="UP001207918"/>
    </source>
</evidence>
<gene>
    <name evidence="3" type="ORF">J6I44_13560</name>
</gene>
<dbReference type="EMBL" id="JAGGJA010000008">
    <property type="protein sequence ID" value="MCW9707889.1"/>
    <property type="molecule type" value="Genomic_DNA"/>
</dbReference>
<evidence type="ECO:0000259" key="2">
    <source>
        <dbReference type="Pfam" id="PF12158"/>
    </source>
</evidence>
<accession>A0ABT3PPU9</accession>
<organism evidence="3 4">
    <name type="scientific">Fodinibius salsisoli</name>
    <dbReference type="NCBI Taxonomy" id="2820877"/>
    <lineage>
        <taxon>Bacteria</taxon>
        <taxon>Pseudomonadati</taxon>
        <taxon>Balneolota</taxon>
        <taxon>Balneolia</taxon>
        <taxon>Balneolales</taxon>
        <taxon>Balneolaceae</taxon>
        <taxon>Fodinibius</taxon>
    </lineage>
</organism>
<evidence type="ECO:0000256" key="1">
    <source>
        <dbReference type="SAM" id="Phobius"/>
    </source>
</evidence>
<protein>
    <submittedName>
        <fullName evidence="3">DUF3592 domain-containing protein</fullName>
    </submittedName>
</protein>
<keyword evidence="1" id="KW-0812">Transmembrane</keyword>
<dbReference type="Proteomes" id="UP001207918">
    <property type="component" value="Unassembled WGS sequence"/>
</dbReference>
<keyword evidence="4" id="KW-1185">Reference proteome</keyword>
<dbReference type="RefSeq" id="WP_265766677.1">
    <property type="nucleotide sequence ID" value="NZ_JAGGJA010000008.1"/>
</dbReference>
<name>A0ABT3PPU9_9BACT</name>
<feature type="transmembrane region" description="Helical" evidence="1">
    <location>
        <begin position="7"/>
        <end position="23"/>
    </location>
</feature>
<dbReference type="InterPro" id="IPR021994">
    <property type="entry name" value="DUF3592"/>
</dbReference>
<proteinExistence type="predicted"/>
<sequence>MKIVKYVFSLVGLGLLVGAFFWYNSNTAFLEKAITAEGTVVDLVVNRSSDSRTYSPVVEFLTQEGESIEFVSRTSSNPPSYSRGERVEVLYLLGEPRQAKINGFFSLWGGILIVGGLGLIFFLVGAALVIVPIVKGRKDEQLRNNGYPIKTKFQRIELNESYSVNGRHPFQLITQWQDPSTSQIHVFRSNNLWFDPTDYIDRDRITVFIEKDDPETYYMDISFLPELAE</sequence>
<evidence type="ECO:0000313" key="3">
    <source>
        <dbReference type="EMBL" id="MCW9707889.1"/>
    </source>
</evidence>
<feature type="transmembrane region" description="Helical" evidence="1">
    <location>
        <begin position="107"/>
        <end position="134"/>
    </location>
</feature>
<comment type="caution">
    <text evidence="3">The sequence shown here is derived from an EMBL/GenBank/DDBJ whole genome shotgun (WGS) entry which is preliminary data.</text>
</comment>
<dbReference type="Pfam" id="PF12158">
    <property type="entry name" value="DUF3592"/>
    <property type="match status" value="1"/>
</dbReference>
<keyword evidence="1" id="KW-0472">Membrane</keyword>
<keyword evidence="1" id="KW-1133">Transmembrane helix</keyword>
<feature type="domain" description="DUF3592" evidence="2">
    <location>
        <begin position="36"/>
        <end position="105"/>
    </location>
</feature>
<reference evidence="3 4" key="1">
    <citation type="submission" date="2021-03" db="EMBL/GenBank/DDBJ databases">
        <title>Aliifodinibius sp. nov., a new bacterium isolated from saline soil.</title>
        <authorList>
            <person name="Galisteo C."/>
            <person name="De La Haba R."/>
            <person name="Sanchez-Porro C."/>
            <person name="Ventosa A."/>
        </authorList>
    </citation>
    <scope>NUCLEOTIDE SEQUENCE [LARGE SCALE GENOMIC DNA]</scope>
    <source>
        <strain evidence="3 4">1BSP15-2V2</strain>
    </source>
</reference>